<evidence type="ECO:0008006" key="3">
    <source>
        <dbReference type="Google" id="ProtNLM"/>
    </source>
</evidence>
<sequence length="598" mass="69605">MNSKQIEETAVHIVGLYFSNAHTISPYISSNDKEPCWDGNLYIYSNEPMKNSTLYGRVPVQIKGRFFKDKVCKNDITYSVSLVDLKNYMRDGGIIYFVVGIWENSYKIYYAKLTPLKLKTYIKHCKRESASIKLTELKEYSFDIDCEIRDFYDNCKVQTGNTDNTVDIKDILSSKKAVNLTFFASALINNEQCKISEYLAKHTVYLYAETTDGFNNKVLRPVGDEDLSINLKESITAEVKVGDIVYYNEIQRTCKPNGNILIYIGRSLRMEISPDGNVNSNINFKLNETELSSWIKEAEFIFKIAETKCFEIDNVCFRLNGNEENKYIDWCRNRLRFAKKIQSVLSALHVNKELIIKEFSQDEINTINILYKTLCEQDEISINESLPPIFTVSLSNLYLALFASKTPTGKYRIYSYKDVTGDISYTDSNTNVPAKTSIYSWFQTDGFKIVSNIDYDDILPSYKKVYIENHNVTQRANNDMLMMILAYDENHDDKLLKSSKDLCEWLISINEKDEVNTYFLNLMQIIKRERDLTNEERKEIMIKFDLCNSMEKLACCLLLDNNEMANHYFNQLNDSEKEFFTTLPIYHFFNSKLECIRK</sequence>
<comment type="caution">
    <text evidence="1">The sequence shown here is derived from an EMBL/GenBank/DDBJ whole genome shotgun (WGS) entry which is preliminary data.</text>
</comment>
<reference evidence="1 2" key="1">
    <citation type="submission" date="2018-08" db="EMBL/GenBank/DDBJ databases">
        <title>A genome reference for cultivated species of the human gut microbiota.</title>
        <authorList>
            <person name="Zou Y."/>
            <person name="Xue W."/>
            <person name="Luo G."/>
        </authorList>
    </citation>
    <scope>NUCLEOTIDE SEQUENCE [LARGE SCALE GENOMIC DNA]</scope>
    <source>
        <strain evidence="1 2">AF12-25</strain>
    </source>
</reference>
<gene>
    <name evidence="1" type="ORF">DWV70_00585</name>
</gene>
<evidence type="ECO:0000313" key="1">
    <source>
        <dbReference type="EMBL" id="RGW50731.1"/>
    </source>
</evidence>
<evidence type="ECO:0000313" key="2">
    <source>
        <dbReference type="Proteomes" id="UP000285469"/>
    </source>
</evidence>
<name>A0AAE7ZV30_PHOVU</name>
<dbReference type="EMBL" id="QSAI01000001">
    <property type="protein sequence ID" value="RGW50731.1"/>
    <property type="molecule type" value="Genomic_DNA"/>
</dbReference>
<organism evidence="1 2">
    <name type="scientific">Phocaeicola vulgatus</name>
    <name type="common">Bacteroides vulgatus</name>
    <dbReference type="NCBI Taxonomy" id="821"/>
    <lineage>
        <taxon>Bacteria</taxon>
        <taxon>Pseudomonadati</taxon>
        <taxon>Bacteroidota</taxon>
        <taxon>Bacteroidia</taxon>
        <taxon>Bacteroidales</taxon>
        <taxon>Bacteroidaceae</taxon>
        <taxon>Phocaeicola</taxon>
    </lineage>
</organism>
<dbReference type="Proteomes" id="UP000285469">
    <property type="component" value="Unassembled WGS sequence"/>
</dbReference>
<dbReference type="RefSeq" id="WP_004312195.1">
    <property type="nucleotide sequence ID" value="NZ_DAWDIY010000059.1"/>
</dbReference>
<proteinExistence type="predicted"/>
<accession>A0AAE7ZV30</accession>
<dbReference type="AlphaFoldDB" id="A0AAE7ZV30"/>
<protein>
    <recommendedName>
        <fullName evidence="3">DUF4365 domain-containing protein</fullName>
    </recommendedName>
</protein>